<proteinExistence type="predicted"/>
<protein>
    <submittedName>
        <fullName evidence="1">Uncharacterized protein</fullName>
    </submittedName>
</protein>
<accession>A0A2P2QU89</accession>
<name>A0A2P2QU89_RHIMU</name>
<evidence type="ECO:0000313" key="1">
    <source>
        <dbReference type="EMBL" id="MBX70582.1"/>
    </source>
</evidence>
<sequence>MQMICISSEYFICQCSSFSPSLPGTYSESLLCVPNLQKQCYFPICKIE</sequence>
<reference evidence="1" key="1">
    <citation type="submission" date="2018-02" db="EMBL/GenBank/DDBJ databases">
        <title>Rhizophora mucronata_Transcriptome.</title>
        <authorList>
            <person name="Meera S.P."/>
            <person name="Sreeshan A."/>
            <person name="Augustine A."/>
        </authorList>
    </citation>
    <scope>NUCLEOTIDE SEQUENCE</scope>
    <source>
        <tissue evidence="1">Leaf</tissue>
    </source>
</reference>
<organism evidence="1">
    <name type="scientific">Rhizophora mucronata</name>
    <name type="common">Asiatic mangrove</name>
    <dbReference type="NCBI Taxonomy" id="61149"/>
    <lineage>
        <taxon>Eukaryota</taxon>
        <taxon>Viridiplantae</taxon>
        <taxon>Streptophyta</taxon>
        <taxon>Embryophyta</taxon>
        <taxon>Tracheophyta</taxon>
        <taxon>Spermatophyta</taxon>
        <taxon>Magnoliopsida</taxon>
        <taxon>eudicotyledons</taxon>
        <taxon>Gunneridae</taxon>
        <taxon>Pentapetalae</taxon>
        <taxon>rosids</taxon>
        <taxon>fabids</taxon>
        <taxon>Malpighiales</taxon>
        <taxon>Rhizophoraceae</taxon>
        <taxon>Rhizophora</taxon>
    </lineage>
</organism>
<dbReference type="EMBL" id="GGEC01090098">
    <property type="protein sequence ID" value="MBX70582.1"/>
    <property type="molecule type" value="Transcribed_RNA"/>
</dbReference>
<dbReference type="AlphaFoldDB" id="A0A2P2QU89"/>